<comment type="caution">
    <text evidence="2">The sequence shown here is derived from an EMBL/GenBank/DDBJ whole genome shotgun (WGS) entry which is preliminary data.</text>
</comment>
<feature type="transmembrane region" description="Helical" evidence="1">
    <location>
        <begin position="82"/>
        <end position="103"/>
    </location>
</feature>
<evidence type="ECO:0000313" key="3">
    <source>
        <dbReference type="Proteomes" id="UP000290288"/>
    </source>
</evidence>
<keyword evidence="1" id="KW-0472">Membrane</keyword>
<dbReference type="OrthoDB" id="3351993at2759"/>
<sequence length="356" mass="38953">MNGDSFCYLKARGFISLQLLRSPCTSIVATPDTLPLVCVDPNPDISGIGVRVAIYVQAFVNIACVIIFSLDNHISGFEHKVLINASLNLFVSGCALLICTAVQGTTFGLSLHHALIVLNLNWIIAFSGLLYVLIFAYNHVKGQFGGRRFGPGKIEPATMWLAVVSGTHLCGMGAVGIWVWVKSKTFGGQPECNSLTSLRIFGKKLNALDPTLRKASIAVYAIATVPVVNLLVVLLFALIIIGFVWLFYWAVHGHFQCFSPPWRGFVLSGAIAVVLALDTAFIVSTELMISRGCVKVGEGQWTYGQTLALVGLIIPLIDTMKMLKLWIGGVERHNRFGREDVNDWTVAPTKFPFRRL</sequence>
<feature type="transmembrane region" description="Helical" evidence="1">
    <location>
        <begin position="262"/>
        <end position="283"/>
    </location>
</feature>
<protein>
    <submittedName>
        <fullName evidence="2">Uncharacterized protein</fullName>
    </submittedName>
</protein>
<keyword evidence="1" id="KW-0812">Transmembrane</keyword>
<dbReference type="AlphaFoldDB" id="A0A4Q2D4D9"/>
<keyword evidence="1" id="KW-1133">Transmembrane helix</keyword>
<feature type="transmembrane region" description="Helical" evidence="1">
    <location>
        <begin position="158"/>
        <end position="181"/>
    </location>
</feature>
<accession>A0A4Q2D4D9</accession>
<evidence type="ECO:0000313" key="2">
    <source>
        <dbReference type="EMBL" id="RXW13204.1"/>
    </source>
</evidence>
<feature type="transmembrane region" description="Helical" evidence="1">
    <location>
        <begin position="115"/>
        <end position="137"/>
    </location>
</feature>
<feature type="transmembrane region" description="Helical" evidence="1">
    <location>
        <begin position="52"/>
        <end position="70"/>
    </location>
</feature>
<feature type="transmembrane region" description="Helical" evidence="1">
    <location>
        <begin position="303"/>
        <end position="323"/>
    </location>
</feature>
<dbReference type="EMBL" id="SDEE01000980">
    <property type="protein sequence ID" value="RXW13204.1"/>
    <property type="molecule type" value="Genomic_DNA"/>
</dbReference>
<organism evidence="2 3">
    <name type="scientific">Candolleomyces aberdarensis</name>
    <dbReference type="NCBI Taxonomy" id="2316362"/>
    <lineage>
        <taxon>Eukaryota</taxon>
        <taxon>Fungi</taxon>
        <taxon>Dikarya</taxon>
        <taxon>Basidiomycota</taxon>
        <taxon>Agaricomycotina</taxon>
        <taxon>Agaricomycetes</taxon>
        <taxon>Agaricomycetidae</taxon>
        <taxon>Agaricales</taxon>
        <taxon>Agaricineae</taxon>
        <taxon>Psathyrellaceae</taxon>
        <taxon>Candolleomyces</taxon>
    </lineage>
</organism>
<name>A0A4Q2D4D9_9AGAR</name>
<feature type="transmembrane region" description="Helical" evidence="1">
    <location>
        <begin position="217"/>
        <end position="250"/>
    </location>
</feature>
<keyword evidence="3" id="KW-1185">Reference proteome</keyword>
<gene>
    <name evidence="2" type="ORF">EST38_g12650</name>
</gene>
<reference evidence="2 3" key="1">
    <citation type="submission" date="2019-01" db="EMBL/GenBank/DDBJ databases">
        <title>Draft genome sequence of Psathyrella aberdarensis IHI B618.</title>
        <authorList>
            <person name="Buettner E."/>
            <person name="Kellner H."/>
        </authorList>
    </citation>
    <scope>NUCLEOTIDE SEQUENCE [LARGE SCALE GENOMIC DNA]</scope>
    <source>
        <strain evidence="2 3">IHI B618</strain>
    </source>
</reference>
<dbReference type="STRING" id="2316362.A0A4Q2D4D9"/>
<evidence type="ECO:0000256" key="1">
    <source>
        <dbReference type="SAM" id="Phobius"/>
    </source>
</evidence>
<proteinExistence type="predicted"/>
<dbReference type="Proteomes" id="UP000290288">
    <property type="component" value="Unassembled WGS sequence"/>
</dbReference>